<evidence type="ECO:0000313" key="1">
    <source>
        <dbReference type="EMBL" id="GME77277.1"/>
    </source>
</evidence>
<organism evidence="1 2">
    <name type="scientific">Ambrosiozyma monospora</name>
    <name type="common">Yeast</name>
    <name type="synonym">Endomycopsis monosporus</name>
    <dbReference type="NCBI Taxonomy" id="43982"/>
    <lineage>
        <taxon>Eukaryota</taxon>
        <taxon>Fungi</taxon>
        <taxon>Dikarya</taxon>
        <taxon>Ascomycota</taxon>
        <taxon>Saccharomycotina</taxon>
        <taxon>Pichiomycetes</taxon>
        <taxon>Pichiales</taxon>
        <taxon>Pichiaceae</taxon>
        <taxon>Ambrosiozyma</taxon>
    </lineage>
</organism>
<comment type="caution">
    <text evidence="1">The sequence shown here is derived from an EMBL/GenBank/DDBJ whole genome shotgun (WGS) entry which is preliminary data.</text>
</comment>
<evidence type="ECO:0000313" key="2">
    <source>
        <dbReference type="Proteomes" id="UP001165064"/>
    </source>
</evidence>
<name>A0ACB5SZ18_AMBMO</name>
<dbReference type="Proteomes" id="UP001165064">
    <property type="component" value="Unassembled WGS sequence"/>
</dbReference>
<dbReference type="EMBL" id="BSXS01001797">
    <property type="protein sequence ID" value="GME77277.1"/>
    <property type="molecule type" value="Genomic_DNA"/>
</dbReference>
<protein>
    <submittedName>
        <fullName evidence="1">Unnamed protein product</fullName>
    </submittedName>
</protein>
<keyword evidence="2" id="KW-1185">Reference proteome</keyword>
<proteinExistence type="predicted"/>
<gene>
    <name evidence="1" type="ORF">Amon02_000296800</name>
</gene>
<sequence>MHVMYLALFAGGRIMSSQVTKSLRLFPQVKDLTFEEVAAQGSNFYKFDVEDMEILRVLYKRDYELQTRNFLTEQEKEEVIEESKYIFKMNGVCVSELEQHNLHVIKSKMSYQVITKGYYVVLVLLALAALYLTKRIVAHLLA</sequence>
<accession>A0ACB5SZ18</accession>
<reference evidence="1" key="1">
    <citation type="submission" date="2023-04" db="EMBL/GenBank/DDBJ databases">
        <title>Ambrosiozyma monospora NBRC 10751.</title>
        <authorList>
            <person name="Ichikawa N."/>
            <person name="Sato H."/>
            <person name="Tonouchi N."/>
        </authorList>
    </citation>
    <scope>NUCLEOTIDE SEQUENCE</scope>
    <source>
        <strain evidence="1">NBRC 10751</strain>
    </source>
</reference>